<dbReference type="GO" id="GO:0004730">
    <property type="term" value="F:pseudouridylate synthase activity"/>
    <property type="evidence" value="ECO:0007669"/>
    <property type="project" value="UniProtKB-UniRule"/>
</dbReference>
<evidence type="ECO:0000256" key="3">
    <source>
        <dbReference type="ARBA" id="ARBA00023211"/>
    </source>
</evidence>
<reference evidence="7" key="1">
    <citation type="journal article" date="2020" name="mSystems">
        <title>Genome- and Community-Level Interaction Insights into Carbon Utilization and Element Cycling Functions of Hydrothermarchaeota in Hydrothermal Sediment.</title>
        <authorList>
            <person name="Zhou Z."/>
            <person name="Liu Y."/>
            <person name="Xu W."/>
            <person name="Pan J."/>
            <person name="Luo Z.H."/>
            <person name="Li M."/>
        </authorList>
    </citation>
    <scope>NUCLEOTIDE SEQUENCE [LARGE SCALE GENOMIC DNA]</scope>
    <source>
        <strain evidence="7">SpSt-381</strain>
    </source>
</reference>
<evidence type="ECO:0000256" key="5">
    <source>
        <dbReference type="ARBA" id="ARBA00023295"/>
    </source>
</evidence>
<dbReference type="GO" id="GO:0046113">
    <property type="term" value="P:nucleobase catabolic process"/>
    <property type="evidence" value="ECO:0007669"/>
    <property type="project" value="UniProtKB-UniRule"/>
</dbReference>
<dbReference type="PANTHER" id="PTHR42909">
    <property type="entry name" value="ZGC:136858"/>
    <property type="match status" value="1"/>
</dbReference>
<evidence type="ECO:0000256" key="2">
    <source>
        <dbReference type="ARBA" id="ARBA00022801"/>
    </source>
</evidence>
<feature type="active site" description="Proton donor" evidence="6">
    <location>
        <position position="25"/>
    </location>
</feature>
<protein>
    <recommendedName>
        <fullName evidence="6">Pseudouridine-5'-phosphate glycosidase</fullName>
        <shortName evidence="6">PsiMP glycosidase</shortName>
        <ecNumber evidence="6">4.2.1.70</ecNumber>
    </recommendedName>
</protein>
<evidence type="ECO:0000256" key="4">
    <source>
        <dbReference type="ARBA" id="ARBA00023239"/>
    </source>
</evidence>
<keyword evidence="4 6" id="KW-0456">Lyase</keyword>
<dbReference type="EC" id="4.2.1.70" evidence="6"/>
<comment type="subunit">
    <text evidence="6">Homotrimer.</text>
</comment>
<keyword evidence="1 6" id="KW-0479">Metal-binding</keyword>
<dbReference type="SUPFAM" id="SSF110581">
    <property type="entry name" value="Indigoidine synthase A-like"/>
    <property type="match status" value="1"/>
</dbReference>
<keyword evidence="5 6" id="KW-0326">Glycosidase</keyword>
<comment type="function">
    <text evidence="6">Catalyzes the reversible cleavage of pseudouridine 5'-phosphate (PsiMP) to ribose 5-phosphate and uracil. Functions biologically in the cleavage direction, as part of a pseudouridine degradation pathway.</text>
</comment>
<evidence type="ECO:0000256" key="1">
    <source>
        <dbReference type="ARBA" id="ARBA00022723"/>
    </source>
</evidence>
<dbReference type="InterPro" id="IPR007342">
    <property type="entry name" value="PsuG"/>
</dbReference>
<dbReference type="InterPro" id="IPR022830">
    <property type="entry name" value="Indigdn_synthA-like"/>
</dbReference>
<dbReference type="PANTHER" id="PTHR42909:SF1">
    <property type="entry name" value="CARBOHYDRATE KINASE PFKB DOMAIN-CONTAINING PROTEIN"/>
    <property type="match status" value="1"/>
</dbReference>
<organism evidence="7">
    <name type="scientific">Eiseniibacteriota bacterium</name>
    <dbReference type="NCBI Taxonomy" id="2212470"/>
    <lineage>
        <taxon>Bacteria</taxon>
        <taxon>Candidatus Eiseniibacteriota</taxon>
    </lineage>
</organism>
<feature type="binding site" evidence="6">
    <location>
        <position position="86"/>
    </location>
    <ligand>
        <name>substrate</name>
    </ligand>
</feature>
<sequence>MMPGFEISSFVSAALRAHRPVVALETTLVTHGLPHPQGLEAAVELEQIVVGAGAVPATIGVLDGRVRVGMDLDELNRLATAGETVKLNPSNFAAQLGAGLPGSTTVAATVFVAARSGIEVFATGGIGGVHRDAGETGDESADLQALARWPVAVVCAGAKAILDLPKTVERLESLGVPVFGFGADEFPAFYRRGSGLPVDRRFDDVASLAAAVRTHFSLGLGTGVVVANPIPPEHELPQEACDGALAQALADARAAGIAGRAVTPFLLERMRALTGGASVDANLALLRSNARLAAELAGALSRPG</sequence>
<dbReference type="EMBL" id="DSQF01000006">
    <property type="protein sequence ID" value="HGZ42570.1"/>
    <property type="molecule type" value="Genomic_DNA"/>
</dbReference>
<gene>
    <name evidence="6" type="primary">psuG</name>
    <name evidence="7" type="ORF">ENR23_03935</name>
</gene>
<dbReference type="GO" id="GO:0016798">
    <property type="term" value="F:hydrolase activity, acting on glycosyl bonds"/>
    <property type="evidence" value="ECO:0007669"/>
    <property type="project" value="UniProtKB-KW"/>
</dbReference>
<feature type="active site" description="Nucleophile" evidence="6">
    <location>
        <position position="159"/>
    </location>
</feature>
<keyword evidence="3 6" id="KW-0464">Manganese</keyword>
<evidence type="ECO:0000256" key="6">
    <source>
        <dbReference type="HAMAP-Rule" id="MF_01876"/>
    </source>
</evidence>
<dbReference type="Pfam" id="PF04227">
    <property type="entry name" value="Indigoidine_A"/>
    <property type="match status" value="1"/>
</dbReference>
<keyword evidence="2 6" id="KW-0378">Hydrolase</keyword>
<feature type="binding site" evidence="6">
    <location>
        <position position="106"/>
    </location>
    <ligand>
        <name>substrate</name>
    </ligand>
</feature>
<evidence type="ECO:0000313" key="7">
    <source>
        <dbReference type="EMBL" id="HGZ42570.1"/>
    </source>
</evidence>
<name>A0A832MKL5_UNCEI</name>
<feature type="binding site" evidence="6">
    <location>
        <begin position="140"/>
        <end position="142"/>
    </location>
    <ligand>
        <name>substrate</name>
    </ligand>
</feature>
<dbReference type="Gene3D" id="3.40.1790.10">
    <property type="entry name" value="Indigoidine synthase domain"/>
    <property type="match status" value="1"/>
</dbReference>
<dbReference type="HAMAP" id="MF_01876">
    <property type="entry name" value="PsiMP_glycosidase"/>
    <property type="match status" value="1"/>
</dbReference>
<comment type="caution">
    <text evidence="7">The sequence shown here is derived from an EMBL/GenBank/DDBJ whole genome shotgun (WGS) entry which is preliminary data.</text>
</comment>
<comment type="similarity">
    <text evidence="6">Belongs to the pseudouridine-5'-phosphate glycosidase family.</text>
</comment>
<feature type="binding site" evidence="6">
    <location>
        <position position="138"/>
    </location>
    <ligand>
        <name>Mn(2+)</name>
        <dbReference type="ChEBI" id="CHEBI:29035"/>
    </ligand>
</feature>
<comment type="cofactor">
    <cofactor evidence="6">
        <name>Mn(2+)</name>
        <dbReference type="ChEBI" id="CHEBI:29035"/>
    </cofactor>
    <text evidence="6">Binds 1 Mn(2+) ion per subunit.</text>
</comment>
<dbReference type="AlphaFoldDB" id="A0A832MKL5"/>
<proteinExistence type="inferred from homology"/>
<dbReference type="GO" id="GO:0046872">
    <property type="term" value="F:metal ion binding"/>
    <property type="evidence" value="ECO:0007669"/>
    <property type="project" value="UniProtKB-KW"/>
</dbReference>
<comment type="catalytic activity">
    <reaction evidence="6">
        <text>D-ribose 5-phosphate + uracil = psi-UMP + H2O</text>
        <dbReference type="Rhea" id="RHEA:18337"/>
        <dbReference type="ChEBI" id="CHEBI:15377"/>
        <dbReference type="ChEBI" id="CHEBI:17568"/>
        <dbReference type="ChEBI" id="CHEBI:58380"/>
        <dbReference type="ChEBI" id="CHEBI:78346"/>
        <dbReference type="EC" id="4.2.1.70"/>
    </reaction>
</comment>
<dbReference type="GO" id="GO:0005737">
    <property type="term" value="C:cytoplasm"/>
    <property type="evidence" value="ECO:0007669"/>
    <property type="project" value="TreeGrafter"/>
</dbReference>
<accession>A0A832MKL5</accession>